<evidence type="ECO:0008006" key="4">
    <source>
        <dbReference type="Google" id="ProtNLM"/>
    </source>
</evidence>
<gene>
    <name evidence="2" type="ORF">CPB83DRAFT_910379</name>
</gene>
<comment type="caution">
    <text evidence="2">The sequence shown here is derived from an EMBL/GenBank/DDBJ whole genome shotgun (WGS) entry which is preliminary data.</text>
</comment>
<organism evidence="2 3">
    <name type="scientific">Crepidotus variabilis</name>
    <dbReference type="NCBI Taxonomy" id="179855"/>
    <lineage>
        <taxon>Eukaryota</taxon>
        <taxon>Fungi</taxon>
        <taxon>Dikarya</taxon>
        <taxon>Basidiomycota</taxon>
        <taxon>Agaricomycotina</taxon>
        <taxon>Agaricomycetes</taxon>
        <taxon>Agaricomycetidae</taxon>
        <taxon>Agaricales</taxon>
        <taxon>Agaricineae</taxon>
        <taxon>Crepidotaceae</taxon>
        <taxon>Crepidotus</taxon>
    </lineage>
</organism>
<keyword evidence="3" id="KW-1185">Reference proteome</keyword>
<name>A0A9P6E7D1_9AGAR</name>
<dbReference type="EMBL" id="MU157909">
    <property type="protein sequence ID" value="KAF9523874.1"/>
    <property type="molecule type" value="Genomic_DNA"/>
</dbReference>
<dbReference type="AlphaFoldDB" id="A0A9P6E7D1"/>
<protein>
    <recommendedName>
        <fullName evidence="4">BTB domain-containing protein</fullName>
    </recommendedName>
</protein>
<reference evidence="2" key="1">
    <citation type="submission" date="2020-11" db="EMBL/GenBank/DDBJ databases">
        <authorList>
            <consortium name="DOE Joint Genome Institute"/>
            <person name="Ahrendt S."/>
            <person name="Riley R."/>
            <person name="Andreopoulos W."/>
            <person name="Labutti K."/>
            <person name="Pangilinan J."/>
            <person name="Ruiz-Duenas F.J."/>
            <person name="Barrasa J.M."/>
            <person name="Sanchez-Garcia M."/>
            <person name="Camarero S."/>
            <person name="Miyauchi S."/>
            <person name="Serrano A."/>
            <person name="Linde D."/>
            <person name="Babiker R."/>
            <person name="Drula E."/>
            <person name="Ayuso-Fernandez I."/>
            <person name="Pacheco R."/>
            <person name="Padilla G."/>
            <person name="Ferreira P."/>
            <person name="Barriuso J."/>
            <person name="Kellner H."/>
            <person name="Castanera R."/>
            <person name="Alfaro M."/>
            <person name="Ramirez L."/>
            <person name="Pisabarro A.G."/>
            <person name="Kuo A."/>
            <person name="Tritt A."/>
            <person name="Lipzen A."/>
            <person name="He G."/>
            <person name="Yan M."/>
            <person name="Ng V."/>
            <person name="Cullen D."/>
            <person name="Martin F."/>
            <person name="Rosso M.-N."/>
            <person name="Henrissat B."/>
            <person name="Hibbett D."/>
            <person name="Martinez A.T."/>
            <person name="Grigoriev I.V."/>
        </authorList>
    </citation>
    <scope>NUCLEOTIDE SEQUENCE</scope>
    <source>
        <strain evidence="2">CBS 506.95</strain>
    </source>
</reference>
<evidence type="ECO:0000256" key="1">
    <source>
        <dbReference type="SAM" id="MobiDB-lite"/>
    </source>
</evidence>
<dbReference type="OrthoDB" id="3223751at2759"/>
<accession>A0A9P6E7D1</accession>
<feature type="region of interest" description="Disordered" evidence="1">
    <location>
        <begin position="268"/>
        <end position="291"/>
    </location>
</feature>
<proteinExistence type="predicted"/>
<evidence type="ECO:0000313" key="3">
    <source>
        <dbReference type="Proteomes" id="UP000807306"/>
    </source>
</evidence>
<dbReference type="Proteomes" id="UP000807306">
    <property type="component" value="Unassembled WGS sequence"/>
</dbReference>
<sequence length="291" mass="32548">MDIDPAAPVAAVPSPNDGASIRERHPSYYFEMAVFEVDGTLFRVPKDGFIALDPGFFDRFKGLGNDQPGEETPFEIKDTTAEAFHGLLLVLYPFRRTAETYGEWLGALDLATKWSLNDIRTKAIATLTTLHETSATSQIEIALLAKRYRVKQWLRNAYAKLVQQEELSIESLHHGEDNILDWETIARLFSVRTKLSSWPSTTPRPICYSCSSGYGVCQFGCRSAGSQITLERILGEVDILFRGEFKNMDIDTKTLNHVDTLFDTLSEEDDLFSSPPPPTSAGGKKKKKGMK</sequence>
<evidence type="ECO:0000313" key="2">
    <source>
        <dbReference type="EMBL" id="KAF9523874.1"/>
    </source>
</evidence>